<dbReference type="Proteomes" id="UP000001745">
    <property type="component" value="Unassembled WGS sequence"/>
</dbReference>
<dbReference type="InParanoid" id="B8MMR8"/>
<dbReference type="AlphaFoldDB" id="B8MMR8"/>
<dbReference type="HOGENOM" id="CLU_1636547_0_0_1"/>
<dbReference type="EMBL" id="EQ962658">
    <property type="protein sequence ID" value="EED13824.1"/>
    <property type="molecule type" value="Genomic_DNA"/>
</dbReference>
<name>B8MMR8_TALSN</name>
<dbReference type="GeneID" id="8097952"/>
<gene>
    <name evidence="1" type="ORF">TSTA_100680</name>
</gene>
<organism evidence="1 2">
    <name type="scientific">Talaromyces stipitatus (strain ATCC 10500 / CBS 375.48 / QM 6759 / NRRL 1006)</name>
    <name type="common">Penicillium stipitatum</name>
    <dbReference type="NCBI Taxonomy" id="441959"/>
    <lineage>
        <taxon>Eukaryota</taxon>
        <taxon>Fungi</taxon>
        <taxon>Dikarya</taxon>
        <taxon>Ascomycota</taxon>
        <taxon>Pezizomycotina</taxon>
        <taxon>Eurotiomycetes</taxon>
        <taxon>Eurotiomycetidae</taxon>
        <taxon>Eurotiales</taxon>
        <taxon>Trichocomaceae</taxon>
        <taxon>Talaromyces</taxon>
        <taxon>Talaromyces sect. Talaromyces</taxon>
    </lineage>
</organism>
<dbReference type="RefSeq" id="XP_002486062.1">
    <property type="nucleotide sequence ID" value="XM_002486017.1"/>
</dbReference>
<accession>B8MMR8</accession>
<evidence type="ECO:0000313" key="1">
    <source>
        <dbReference type="EMBL" id="EED13824.1"/>
    </source>
</evidence>
<keyword evidence="2" id="KW-1185">Reference proteome</keyword>
<sequence>MELCSAQDLSYLGVINKDTKFNLNGTGFCDAANATRKYENALAAIAKYHPTSETATALDFAVKAQPHAAHSIPGARANSIDDDITGNLEIGEDPEHFVVHLVSMHKSESGQSRKEWIEELKKIANDKLKEASRVKALLKIIRYAMKPIQVKRLSSTAASYDL</sequence>
<reference evidence="2" key="1">
    <citation type="journal article" date="2015" name="Genome Announc.">
        <title>Genome sequence of the AIDS-associated pathogen Penicillium marneffei (ATCC18224) and its near taxonomic relative Talaromyces stipitatus (ATCC10500).</title>
        <authorList>
            <person name="Nierman W.C."/>
            <person name="Fedorova-Abrams N.D."/>
            <person name="Andrianopoulos A."/>
        </authorList>
    </citation>
    <scope>NUCLEOTIDE SEQUENCE [LARGE SCALE GENOMIC DNA]</scope>
    <source>
        <strain evidence="2">ATCC 10500 / CBS 375.48 / QM 6759 / NRRL 1006</strain>
    </source>
</reference>
<dbReference type="VEuPathDB" id="FungiDB:TSTA_100680"/>
<evidence type="ECO:0000313" key="2">
    <source>
        <dbReference type="Proteomes" id="UP000001745"/>
    </source>
</evidence>
<protein>
    <submittedName>
        <fullName evidence="1">Uncharacterized protein</fullName>
    </submittedName>
</protein>
<proteinExistence type="predicted"/>